<feature type="transmembrane region" description="Helical" evidence="1">
    <location>
        <begin position="247"/>
        <end position="277"/>
    </location>
</feature>
<keyword evidence="1" id="KW-0812">Transmembrane</keyword>
<protein>
    <submittedName>
        <fullName evidence="2">Benzoate/H(+) symporter BenE family transporter</fullName>
    </submittedName>
</protein>
<organism evidence="2 3">
    <name type="scientific">Luteolibacter luteus</name>
    <dbReference type="NCBI Taxonomy" id="2728835"/>
    <lineage>
        <taxon>Bacteria</taxon>
        <taxon>Pseudomonadati</taxon>
        <taxon>Verrucomicrobiota</taxon>
        <taxon>Verrucomicrobiia</taxon>
        <taxon>Verrucomicrobiales</taxon>
        <taxon>Verrucomicrobiaceae</taxon>
        <taxon>Luteolibacter</taxon>
    </lineage>
</organism>
<dbReference type="EMBL" id="CP051774">
    <property type="protein sequence ID" value="QJE96740.1"/>
    <property type="molecule type" value="Genomic_DNA"/>
</dbReference>
<sequence length="387" mass="40105">MLKDFSFSALVAGFVSVLVGFTSSVAIIFQATQNLGATPAQTASWLWAIGIGMGIPSIVFSLATRKPILIAWSTPGAVVIGAAAGAGHLTMPQAIGTFLFSAVLIMIAGFSRGFEKVMNRLPLPLASALLAGVLSRFALDAFTAIPKNPVLVLSMVAAYVLGRRFWQRANVPVILVLGIAIVALQGNFHLESVPWNITTPVWTTPEFSLSALVGVGIPLFIVTMASQNLPGIAAIRVGGYEAPISKIIGWTGVATFLLAAFGAFGINLAAITAAFVVGPEAHPDPARRYWAPVSAGFAYLLVGLFGATVAGLFAAFPRELILAVGGLALLATIGNALSAALGDEDFREASAMTFFVTLSGITLLGVGSAFWGIVAGGVVYGIRTRKA</sequence>
<feature type="transmembrane region" description="Helical" evidence="1">
    <location>
        <begin position="95"/>
        <end position="114"/>
    </location>
</feature>
<dbReference type="PANTHER" id="PTHR30199:SF0">
    <property type="entry name" value="INNER MEMBRANE PROTEIN YDCO"/>
    <property type="match status" value="1"/>
</dbReference>
<dbReference type="PANTHER" id="PTHR30199">
    <property type="entry name" value="MFS FAMILY TRANSPORTER, PREDICTED SUBSTRATE BENZOATE"/>
    <property type="match status" value="1"/>
</dbReference>
<evidence type="ECO:0000313" key="3">
    <source>
        <dbReference type="Proteomes" id="UP000501812"/>
    </source>
</evidence>
<feature type="transmembrane region" description="Helical" evidence="1">
    <location>
        <begin position="169"/>
        <end position="187"/>
    </location>
</feature>
<evidence type="ECO:0000256" key="1">
    <source>
        <dbReference type="SAM" id="Phobius"/>
    </source>
</evidence>
<dbReference type="GO" id="GO:0042925">
    <property type="term" value="F:benzoate transmembrane transporter activity"/>
    <property type="evidence" value="ECO:0007669"/>
    <property type="project" value="InterPro"/>
</dbReference>
<keyword evidence="1" id="KW-0472">Membrane</keyword>
<feature type="transmembrane region" description="Helical" evidence="1">
    <location>
        <begin position="207"/>
        <end position="226"/>
    </location>
</feature>
<proteinExistence type="predicted"/>
<name>A0A858RKL5_9BACT</name>
<keyword evidence="1" id="KW-1133">Transmembrane helix</keyword>
<feature type="transmembrane region" description="Helical" evidence="1">
    <location>
        <begin position="7"/>
        <end position="31"/>
    </location>
</feature>
<dbReference type="AlphaFoldDB" id="A0A858RKL5"/>
<feature type="transmembrane region" description="Helical" evidence="1">
    <location>
        <begin position="354"/>
        <end position="382"/>
    </location>
</feature>
<dbReference type="Proteomes" id="UP000501812">
    <property type="component" value="Chromosome"/>
</dbReference>
<dbReference type="Pfam" id="PF03594">
    <property type="entry name" value="BenE"/>
    <property type="match status" value="1"/>
</dbReference>
<dbReference type="InterPro" id="IPR004711">
    <property type="entry name" value="Benzoate_Transporter"/>
</dbReference>
<dbReference type="RefSeq" id="WP_169455141.1">
    <property type="nucleotide sequence ID" value="NZ_CP051774.1"/>
</dbReference>
<gene>
    <name evidence="2" type="primary">benE</name>
    <name evidence="2" type="ORF">HHL09_13430</name>
</gene>
<dbReference type="GO" id="GO:0005886">
    <property type="term" value="C:plasma membrane"/>
    <property type="evidence" value="ECO:0007669"/>
    <property type="project" value="TreeGrafter"/>
</dbReference>
<dbReference type="KEGG" id="luo:HHL09_13430"/>
<accession>A0A858RKL5</accession>
<feature type="transmembrane region" description="Helical" evidence="1">
    <location>
        <begin position="69"/>
        <end position="89"/>
    </location>
</feature>
<keyword evidence="3" id="KW-1185">Reference proteome</keyword>
<feature type="transmembrane region" description="Helical" evidence="1">
    <location>
        <begin position="320"/>
        <end position="342"/>
    </location>
</feature>
<feature type="transmembrane region" description="Helical" evidence="1">
    <location>
        <begin position="289"/>
        <end position="313"/>
    </location>
</feature>
<feature type="transmembrane region" description="Helical" evidence="1">
    <location>
        <begin position="43"/>
        <end position="62"/>
    </location>
</feature>
<reference evidence="2 3" key="1">
    <citation type="submission" date="2020-04" db="EMBL/GenBank/DDBJ databases">
        <title>Luteolibacter sp. G-1-1-1 isolated from soil.</title>
        <authorList>
            <person name="Dahal R.H."/>
        </authorList>
    </citation>
    <scope>NUCLEOTIDE SEQUENCE [LARGE SCALE GENOMIC DNA]</scope>
    <source>
        <strain evidence="2 3">G-1-1-1</strain>
    </source>
</reference>
<evidence type="ECO:0000313" key="2">
    <source>
        <dbReference type="EMBL" id="QJE96740.1"/>
    </source>
</evidence>
<dbReference type="NCBIfam" id="TIGR00843">
    <property type="entry name" value="benE"/>
    <property type="match status" value="1"/>
</dbReference>